<feature type="transmembrane region" description="Helical" evidence="1">
    <location>
        <begin position="200"/>
        <end position="221"/>
    </location>
</feature>
<keyword evidence="1" id="KW-0472">Membrane</keyword>
<dbReference type="Proteomes" id="UP001366060">
    <property type="component" value="Unassembled WGS sequence"/>
</dbReference>
<feature type="transmembrane region" description="Helical" evidence="1">
    <location>
        <begin position="87"/>
        <end position="106"/>
    </location>
</feature>
<keyword evidence="1" id="KW-1133">Transmembrane helix</keyword>
<protein>
    <submittedName>
        <fullName evidence="2">DUF6796 family protein</fullName>
    </submittedName>
</protein>
<dbReference type="RefSeq" id="WP_341629192.1">
    <property type="nucleotide sequence ID" value="NZ_JBAKBA010000059.1"/>
</dbReference>
<proteinExistence type="predicted"/>
<dbReference type="InterPro" id="IPR046475">
    <property type="entry name" value="DUF6796"/>
</dbReference>
<keyword evidence="3" id="KW-1185">Reference proteome</keyword>
<dbReference type="EMBL" id="JBAKBA010000059">
    <property type="protein sequence ID" value="MEL0660808.1"/>
    <property type="molecule type" value="Genomic_DNA"/>
</dbReference>
<gene>
    <name evidence="2" type="ORF">V6255_16870</name>
</gene>
<keyword evidence="1" id="KW-0812">Transmembrane</keyword>
<evidence type="ECO:0000256" key="1">
    <source>
        <dbReference type="SAM" id="Phobius"/>
    </source>
</evidence>
<comment type="caution">
    <text evidence="2">The sequence shown here is derived from an EMBL/GenBank/DDBJ whole genome shotgun (WGS) entry which is preliminary data.</text>
</comment>
<sequence length="231" mass="25477">MDKKTYNTLLLTGIAGFLAALLVGIGEFTLQFSPLGGYEVEGYGYFANVSKDKLTIGHFFSTLAAPLYILGYWHLGQMFIRGGSKVHGWIITLLGGYAFMVGNAWLGGRIYLALTAHEIADTTDTNVVLQLQSLLSDFGAHNEPLVNALRLAMVVVSVLWIWRIVIGKTLYPRWVALFSPALILGVIFTTYFTGLSIGVWLLPAAMNVVHLIVFTISLYSLHRVYKQGLSE</sequence>
<dbReference type="Pfam" id="PF20599">
    <property type="entry name" value="DUF6796"/>
    <property type="match status" value="1"/>
</dbReference>
<evidence type="ECO:0000313" key="3">
    <source>
        <dbReference type="Proteomes" id="UP001366060"/>
    </source>
</evidence>
<feature type="transmembrane region" description="Helical" evidence="1">
    <location>
        <begin position="145"/>
        <end position="162"/>
    </location>
</feature>
<feature type="transmembrane region" description="Helical" evidence="1">
    <location>
        <begin position="174"/>
        <end position="194"/>
    </location>
</feature>
<feature type="transmembrane region" description="Helical" evidence="1">
    <location>
        <begin position="56"/>
        <end position="75"/>
    </location>
</feature>
<reference evidence="2 3" key="1">
    <citation type="submission" date="2024-02" db="EMBL/GenBank/DDBJ databases">
        <title>Bacteria isolated from the canopy kelp, Nereocystis luetkeana.</title>
        <authorList>
            <person name="Pfister C.A."/>
            <person name="Younker I.T."/>
            <person name="Light S.H."/>
        </authorList>
    </citation>
    <scope>NUCLEOTIDE SEQUENCE [LARGE SCALE GENOMIC DNA]</scope>
    <source>
        <strain evidence="2 3">TI.2.07</strain>
    </source>
</reference>
<name>A0ABU9HG62_9GAMM</name>
<evidence type="ECO:0000313" key="2">
    <source>
        <dbReference type="EMBL" id="MEL0660808.1"/>
    </source>
</evidence>
<accession>A0ABU9HG62</accession>
<organism evidence="2 3">
    <name type="scientific">Psychromonas arctica</name>
    <dbReference type="NCBI Taxonomy" id="168275"/>
    <lineage>
        <taxon>Bacteria</taxon>
        <taxon>Pseudomonadati</taxon>
        <taxon>Pseudomonadota</taxon>
        <taxon>Gammaproteobacteria</taxon>
        <taxon>Alteromonadales</taxon>
        <taxon>Psychromonadaceae</taxon>
        <taxon>Psychromonas</taxon>
    </lineage>
</organism>